<dbReference type="InterPro" id="IPR036291">
    <property type="entry name" value="NAD(P)-bd_dom_sf"/>
</dbReference>
<reference evidence="2 3" key="1">
    <citation type="submission" date="2024-10" db="EMBL/GenBank/DDBJ databases">
        <title>The Natural Products Discovery Center: Release of the First 8490 Sequenced Strains for Exploring Actinobacteria Biosynthetic Diversity.</title>
        <authorList>
            <person name="Kalkreuter E."/>
            <person name="Kautsar S.A."/>
            <person name="Yang D."/>
            <person name="Bader C.D."/>
            <person name="Teijaro C.N."/>
            <person name="Fluegel L."/>
            <person name="Davis C.M."/>
            <person name="Simpson J.R."/>
            <person name="Lauterbach L."/>
            <person name="Steele A.D."/>
            <person name="Gui C."/>
            <person name="Meng S."/>
            <person name="Li G."/>
            <person name="Viehrig K."/>
            <person name="Ye F."/>
            <person name="Su P."/>
            <person name="Kiefer A.F."/>
            <person name="Nichols A."/>
            <person name="Cepeda A.J."/>
            <person name="Yan W."/>
            <person name="Fan B."/>
            <person name="Jiang Y."/>
            <person name="Adhikari A."/>
            <person name="Zheng C.-J."/>
            <person name="Schuster L."/>
            <person name="Cowan T.M."/>
            <person name="Smanski M.J."/>
            <person name="Chevrette M.G."/>
            <person name="De Carvalho L.P.S."/>
            <person name="Shen B."/>
        </authorList>
    </citation>
    <scope>NUCLEOTIDE SEQUENCE [LARGE SCALE GENOMIC DNA]</scope>
    <source>
        <strain evidence="2 3">NPDC049503</strain>
    </source>
</reference>
<gene>
    <name evidence="2" type="ORF">ACIBP5_26200</name>
</gene>
<evidence type="ECO:0000313" key="2">
    <source>
        <dbReference type="EMBL" id="MFI7443477.1"/>
    </source>
</evidence>
<dbReference type="PANTHER" id="PTHR43245:SF13">
    <property type="entry name" value="UDP-D-APIOSE_UDP-D-XYLOSE SYNTHASE 2"/>
    <property type="match status" value="1"/>
</dbReference>
<dbReference type="RefSeq" id="WP_342748591.1">
    <property type="nucleotide sequence ID" value="NZ_JBITMB010000006.1"/>
</dbReference>
<name>A0ABW8A9K4_9ACTN</name>
<protein>
    <submittedName>
        <fullName evidence="2">NAD-dependent epimerase/dehydratase family protein</fullName>
    </submittedName>
</protein>
<organism evidence="2 3">
    <name type="scientific">Nonomuraea indica</name>
    <dbReference type="NCBI Taxonomy" id="1581193"/>
    <lineage>
        <taxon>Bacteria</taxon>
        <taxon>Bacillati</taxon>
        <taxon>Actinomycetota</taxon>
        <taxon>Actinomycetes</taxon>
        <taxon>Streptosporangiales</taxon>
        <taxon>Streptosporangiaceae</taxon>
        <taxon>Nonomuraea</taxon>
    </lineage>
</organism>
<dbReference type="SUPFAM" id="SSF51735">
    <property type="entry name" value="NAD(P)-binding Rossmann-fold domains"/>
    <property type="match status" value="1"/>
</dbReference>
<sequence>MSALASVVVTGGYGFVGSHLVERLRDRGDDVTVVDNDRPAPDHDLSGVRRVAGDIRSPADLAEVITDGVDVVYHLAAVVGVDRYLRRPLDVVDTNLIGTRHVLEAADQAGVKVVFASTSEIFGRNPAVPWAEDADRVLGSTATDRWSYSSSKALAEHLIFAFIRQRGLRASIVRYFNLYGPRQRPAFLISRSLHRVLRGLPPVVYDDGEQTRSFTFVDDAVSATLAIGDSPKSDGECFNVGSSDEISIRSAVEALVELTGSELEIASLDTRRRYGDTYQDLSRRIPDTAKVRDLVGWRSTTGLRDGLRRTVDWARANPWWLERDESAPEPAGAGTASGPT</sequence>
<keyword evidence="3" id="KW-1185">Reference proteome</keyword>
<dbReference type="Proteomes" id="UP001612928">
    <property type="component" value="Unassembled WGS sequence"/>
</dbReference>
<dbReference type="PANTHER" id="PTHR43245">
    <property type="entry name" value="BIFUNCTIONAL POLYMYXIN RESISTANCE PROTEIN ARNA"/>
    <property type="match status" value="1"/>
</dbReference>
<evidence type="ECO:0000259" key="1">
    <source>
        <dbReference type="Pfam" id="PF01370"/>
    </source>
</evidence>
<dbReference type="EMBL" id="JBITMB010000006">
    <property type="protein sequence ID" value="MFI7443477.1"/>
    <property type="molecule type" value="Genomic_DNA"/>
</dbReference>
<comment type="caution">
    <text evidence="2">The sequence shown here is derived from an EMBL/GenBank/DDBJ whole genome shotgun (WGS) entry which is preliminary data.</text>
</comment>
<dbReference type="InterPro" id="IPR001509">
    <property type="entry name" value="Epimerase_deHydtase"/>
</dbReference>
<dbReference type="InterPro" id="IPR050177">
    <property type="entry name" value="Lipid_A_modif_metabolic_enz"/>
</dbReference>
<accession>A0ABW8A9K4</accession>
<dbReference type="Gene3D" id="3.40.50.720">
    <property type="entry name" value="NAD(P)-binding Rossmann-like Domain"/>
    <property type="match status" value="1"/>
</dbReference>
<evidence type="ECO:0000313" key="3">
    <source>
        <dbReference type="Proteomes" id="UP001612928"/>
    </source>
</evidence>
<proteinExistence type="predicted"/>
<dbReference type="Pfam" id="PF01370">
    <property type="entry name" value="Epimerase"/>
    <property type="match status" value="1"/>
</dbReference>
<feature type="domain" description="NAD-dependent epimerase/dehydratase" evidence="1">
    <location>
        <begin position="7"/>
        <end position="241"/>
    </location>
</feature>